<dbReference type="GO" id="GO:0046872">
    <property type="term" value="F:metal ion binding"/>
    <property type="evidence" value="ECO:0007669"/>
    <property type="project" value="UniProtKB-UniRule"/>
</dbReference>
<dbReference type="Pfam" id="PF03853">
    <property type="entry name" value="YjeF_N"/>
    <property type="match status" value="1"/>
</dbReference>
<dbReference type="HAMAP" id="MF_01965">
    <property type="entry name" value="NADHX_dehydratase"/>
    <property type="match status" value="1"/>
</dbReference>
<organism evidence="22 23">
    <name type="scientific">Euzebya pacifica</name>
    <dbReference type="NCBI Taxonomy" id="1608957"/>
    <lineage>
        <taxon>Bacteria</taxon>
        <taxon>Bacillati</taxon>
        <taxon>Actinomycetota</taxon>
        <taxon>Nitriliruptoria</taxon>
        <taxon>Euzebyales</taxon>
    </lineage>
</organism>
<dbReference type="CDD" id="cd01171">
    <property type="entry name" value="YXKO-related"/>
    <property type="match status" value="1"/>
</dbReference>
<evidence type="ECO:0000313" key="22">
    <source>
        <dbReference type="EMBL" id="AXV09080.1"/>
    </source>
</evidence>
<dbReference type="PIRSF" id="PIRSF017184">
    <property type="entry name" value="Nnr"/>
    <property type="match status" value="1"/>
</dbReference>
<dbReference type="GO" id="GO:0052856">
    <property type="term" value="F:NAD(P)HX epimerase activity"/>
    <property type="evidence" value="ECO:0007669"/>
    <property type="project" value="UniProtKB-UniRule"/>
</dbReference>
<comment type="cofactor">
    <cofactor evidence="18 19">
        <name>K(+)</name>
        <dbReference type="ChEBI" id="CHEBI:29103"/>
    </cofactor>
    <text evidence="18 19">Binds 1 potassium ion per subunit.</text>
</comment>
<evidence type="ECO:0000256" key="15">
    <source>
        <dbReference type="ARBA" id="ARBA00048238"/>
    </source>
</evidence>
<feature type="binding site" evidence="18">
    <location>
        <position position="140"/>
    </location>
    <ligand>
        <name>K(+)</name>
        <dbReference type="ChEBI" id="CHEBI:29103"/>
    </ligand>
</feature>
<dbReference type="SUPFAM" id="SSF64153">
    <property type="entry name" value="YjeF N-terminal domain-like"/>
    <property type="match status" value="1"/>
</dbReference>
<keyword evidence="7 17" id="KW-0067">ATP-binding</keyword>
<dbReference type="EC" id="5.1.99.6" evidence="19"/>
<evidence type="ECO:0000256" key="10">
    <source>
        <dbReference type="ARBA" id="ARBA00023027"/>
    </source>
</evidence>
<dbReference type="InterPro" id="IPR000631">
    <property type="entry name" value="CARKD"/>
</dbReference>
<evidence type="ECO:0000313" key="23">
    <source>
        <dbReference type="Proteomes" id="UP000264006"/>
    </source>
</evidence>
<dbReference type="Pfam" id="PF01256">
    <property type="entry name" value="Carb_kinase"/>
    <property type="match status" value="1"/>
</dbReference>
<evidence type="ECO:0000256" key="11">
    <source>
        <dbReference type="ARBA" id="ARBA00023235"/>
    </source>
</evidence>
<reference evidence="22 23" key="1">
    <citation type="submission" date="2018-09" db="EMBL/GenBank/DDBJ databases">
        <title>Complete genome sequence of Euzebya sp. DY32-46 isolated from seawater of Pacific Ocean.</title>
        <authorList>
            <person name="Xu L."/>
            <person name="Wu Y.-H."/>
            <person name="Xu X.-W."/>
        </authorList>
    </citation>
    <scope>NUCLEOTIDE SEQUENCE [LARGE SCALE GENOMIC DNA]</scope>
    <source>
        <strain evidence="22 23">DY32-46</strain>
    </source>
</reference>
<keyword evidence="12 17" id="KW-0456">Lyase</keyword>
<evidence type="ECO:0000256" key="9">
    <source>
        <dbReference type="ARBA" id="ARBA00022958"/>
    </source>
</evidence>
<keyword evidence="9 18" id="KW-0630">Potassium</keyword>
<dbReference type="Gene3D" id="3.40.1190.20">
    <property type="match status" value="1"/>
</dbReference>
<evidence type="ECO:0000256" key="14">
    <source>
        <dbReference type="ARBA" id="ARBA00025153"/>
    </source>
</evidence>
<evidence type="ECO:0000256" key="5">
    <source>
        <dbReference type="ARBA" id="ARBA00022723"/>
    </source>
</evidence>
<evidence type="ECO:0000256" key="19">
    <source>
        <dbReference type="PIRNR" id="PIRNR017184"/>
    </source>
</evidence>
<evidence type="ECO:0000256" key="4">
    <source>
        <dbReference type="ARBA" id="ARBA00009524"/>
    </source>
</evidence>
<dbReference type="SUPFAM" id="SSF53613">
    <property type="entry name" value="Ribokinase-like"/>
    <property type="match status" value="1"/>
</dbReference>
<dbReference type="GO" id="GO:0052855">
    <property type="term" value="F:ADP-dependent NAD(P)H-hydrate dehydratase activity"/>
    <property type="evidence" value="ECO:0007669"/>
    <property type="project" value="UniProtKB-UniRule"/>
</dbReference>
<feature type="binding site" evidence="17">
    <location>
        <position position="463"/>
    </location>
    <ligand>
        <name>AMP</name>
        <dbReference type="ChEBI" id="CHEBI:456215"/>
    </ligand>
</feature>
<dbReference type="GO" id="GO:0110051">
    <property type="term" value="P:metabolite repair"/>
    <property type="evidence" value="ECO:0007669"/>
    <property type="project" value="TreeGrafter"/>
</dbReference>
<dbReference type="RefSeq" id="WP_114593322.1">
    <property type="nucleotide sequence ID" value="NZ_CP031165.1"/>
</dbReference>
<keyword evidence="10 17" id="KW-0520">NAD</keyword>
<protein>
    <recommendedName>
        <fullName evidence="19">Bifunctional NAD(P)H-hydrate repair enzyme</fullName>
    </recommendedName>
    <alternativeName>
        <fullName evidence="19">Nicotinamide nucleotide repair protein</fullName>
    </alternativeName>
    <domain>
        <recommendedName>
            <fullName evidence="19">ADP-dependent (S)-NAD(P)H-hydrate dehydratase</fullName>
            <ecNumber evidence="19">4.2.1.136</ecNumber>
        </recommendedName>
        <alternativeName>
            <fullName evidence="19">ADP-dependent NAD(P)HX dehydratase</fullName>
        </alternativeName>
    </domain>
    <domain>
        <recommendedName>
            <fullName evidence="19">NAD(P)H-hydrate epimerase</fullName>
            <ecNumber evidence="19">5.1.99.6</ecNumber>
        </recommendedName>
    </domain>
</protein>
<keyword evidence="5 18" id="KW-0479">Metal-binding</keyword>
<evidence type="ECO:0000256" key="12">
    <source>
        <dbReference type="ARBA" id="ARBA00023239"/>
    </source>
</evidence>
<dbReference type="HAMAP" id="MF_01966">
    <property type="entry name" value="NADHX_epimerase"/>
    <property type="match status" value="1"/>
</dbReference>
<evidence type="ECO:0000256" key="2">
    <source>
        <dbReference type="ARBA" id="ARBA00000909"/>
    </source>
</evidence>
<evidence type="ECO:0000259" key="20">
    <source>
        <dbReference type="PROSITE" id="PS51383"/>
    </source>
</evidence>
<feature type="binding site" evidence="18">
    <location>
        <begin position="63"/>
        <end position="67"/>
    </location>
    <ligand>
        <name>(6S)-NADPHX</name>
        <dbReference type="ChEBI" id="CHEBI:64076"/>
    </ligand>
</feature>
<comment type="similarity">
    <text evidence="17">Belongs to the NnrD/CARKD family.</text>
</comment>
<evidence type="ECO:0000259" key="21">
    <source>
        <dbReference type="PROSITE" id="PS51385"/>
    </source>
</evidence>
<feature type="domain" description="YjeF C-terminal" evidence="20">
    <location>
        <begin position="240"/>
        <end position="522"/>
    </location>
</feature>
<keyword evidence="8 17" id="KW-0521">NADP</keyword>
<dbReference type="InterPro" id="IPR036652">
    <property type="entry name" value="YjeF_N_dom_sf"/>
</dbReference>
<evidence type="ECO:0000256" key="1">
    <source>
        <dbReference type="ARBA" id="ARBA00000013"/>
    </source>
</evidence>
<dbReference type="InterPro" id="IPR030677">
    <property type="entry name" value="Nnr"/>
</dbReference>
<comment type="similarity">
    <text evidence="18">Belongs to the NnrE/AIBP family.</text>
</comment>
<comment type="catalytic activity">
    <reaction evidence="2 18 19">
        <text>(6R)-NADPHX = (6S)-NADPHX</text>
        <dbReference type="Rhea" id="RHEA:32227"/>
        <dbReference type="ChEBI" id="CHEBI:64076"/>
        <dbReference type="ChEBI" id="CHEBI:64077"/>
        <dbReference type="EC" id="5.1.99.6"/>
    </reaction>
</comment>
<dbReference type="PROSITE" id="PS51385">
    <property type="entry name" value="YJEF_N"/>
    <property type="match status" value="1"/>
</dbReference>
<feature type="binding site" evidence="18">
    <location>
        <begin position="144"/>
        <end position="150"/>
    </location>
    <ligand>
        <name>(6S)-NADPHX</name>
        <dbReference type="ChEBI" id="CHEBI:64076"/>
    </ligand>
</feature>
<comment type="function">
    <text evidence="14 19">Bifunctional enzyme that catalyzes the epimerization of the S- and R-forms of NAD(P)HX and the dehydration of the S-form of NAD(P)HX at the expense of ADP, which is converted to AMP. This allows the repair of both epimers of NAD(P)HX, a damaged form of NAD(P)H that is a result of enzymatic or heat-dependent hydration.</text>
</comment>
<dbReference type="KEGG" id="euz:DVS28_a4415"/>
<dbReference type="NCBIfam" id="TIGR00196">
    <property type="entry name" value="yjeF_cterm"/>
    <property type="match status" value="1"/>
</dbReference>
<name>A0A346Y3N3_9ACTN</name>
<accession>A0A346Y3N3</accession>
<evidence type="ECO:0000256" key="18">
    <source>
        <dbReference type="HAMAP-Rule" id="MF_01966"/>
    </source>
</evidence>
<comment type="caution">
    <text evidence="17">Lacks conserved residue(s) required for the propagation of feature annotation.</text>
</comment>
<comment type="catalytic activity">
    <reaction evidence="1 18 19">
        <text>(6R)-NADHX = (6S)-NADHX</text>
        <dbReference type="Rhea" id="RHEA:32215"/>
        <dbReference type="ChEBI" id="CHEBI:64074"/>
        <dbReference type="ChEBI" id="CHEBI:64075"/>
        <dbReference type="EC" id="5.1.99.6"/>
    </reaction>
</comment>
<feature type="binding site" evidence="17">
    <location>
        <position position="341"/>
    </location>
    <ligand>
        <name>(6S)-NADPHX</name>
        <dbReference type="ChEBI" id="CHEBI:64076"/>
    </ligand>
</feature>
<evidence type="ECO:0000256" key="8">
    <source>
        <dbReference type="ARBA" id="ARBA00022857"/>
    </source>
</evidence>
<dbReference type="InterPro" id="IPR004443">
    <property type="entry name" value="YjeF_N_dom"/>
</dbReference>
<evidence type="ECO:0000256" key="13">
    <source>
        <dbReference type="ARBA" id="ARBA00023268"/>
    </source>
</evidence>
<sequence>MIDLYLPEDVQAMDRRAFARGVEPAALMDHAARHLAQGVLAIAEQRGLGRYGLRGVLLCGKGNNGGDGLAAARHLLRRGVAATCVLVTPEDELGEDSVREATALRRAGGRIVPLGEEAGEGADLGDVLDGTLRNADVAVDCLLGTGASGEPRGPFGVAVSALRRVHDRGCPVVACDLPTGVDAATGRVPGDAVVADLTVTLGAHKQGLWLHPAAEHVGQLVLGEIGVVDDEAQPVARVLESADLPGLAPPPGPRDHKRSRGVVAIHAGSDRMAGAAILCAKGALRAGAGLITVATPRAAASRISAAVPEAMTVPLPDDVDGIVAGVLEAAEKAHVLAIGPGLGLAEATQQAVRRLVTEADRTVVLDADGINAFRDHTELLEAPDGRPEDRQLVLTPQAKELGRLAGSSGHGVHARRTETAVEQARRFGATLVAKGPRSVIAAADGRVWINGTGGPALASGGTGDVLTGITAAMMAQHRDPASVAAAVHVHGLAGDLAAEHLSARATGASDVADHVAAAALELGI</sequence>
<dbReference type="PANTHER" id="PTHR12592">
    <property type="entry name" value="ATP-DEPENDENT (S)-NAD(P)H-HYDRATE DEHYDRATASE FAMILY MEMBER"/>
    <property type="match status" value="1"/>
</dbReference>
<comment type="function">
    <text evidence="17">Catalyzes the dehydration of the S-form of NAD(P)HX at the expense of ADP, which is converted to AMP. Together with NAD(P)HX epimerase, which catalyzes the epimerization of the S- and R-forms, the enzyme allows the repair of both epimers of NAD(P)HX, a damaged form of NAD(P)H that is a result of enzymatic or heat-dependent hydration.</text>
</comment>
<evidence type="ECO:0000256" key="16">
    <source>
        <dbReference type="ARBA" id="ARBA00049209"/>
    </source>
</evidence>
<feature type="binding site" evidence="17">
    <location>
        <position position="275"/>
    </location>
    <ligand>
        <name>(6S)-NADPHX</name>
        <dbReference type="ChEBI" id="CHEBI:64076"/>
    </ligand>
</feature>
<dbReference type="NCBIfam" id="TIGR00197">
    <property type="entry name" value="yjeF_nterm"/>
    <property type="match status" value="1"/>
</dbReference>
<comment type="cofactor">
    <cofactor evidence="17">
        <name>Mg(2+)</name>
        <dbReference type="ChEBI" id="CHEBI:18420"/>
    </cofactor>
</comment>
<feature type="binding site" evidence="17">
    <location>
        <position position="464"/>
    </location>
    <ligand>
        <name>(6S)-NADPHX</name>
        <dbReference type="ChEBI" id="CHEBI:64076"/>
    </ligand>
</feature>
<comment type="similarity">
    <text evidence="4 19">In the C-terminal section; belongs to the NnrD/CARKD family.</text>
</comment>
<feature type="binding site" evidence="18">
    <location>
        <position position="176"/>
    </location>
    <ligand>
        <name>(6S)-NADPHX</name>
        <dbReference type="ChEBI" id="CHEBI:64076"/>
    </ligand>
</feature>
<keyword evidence="11 18" id="KW-0413">Isomerase</keyword>
<feature type="domain" description="YjeF N-terminal" evidence="21">
    <location>
        <begin position="10"/>
        <end position="233"/>
    </location>
</feature>
<evidence type="ECO:0000256" key="7">
    <source>
        <dbReference type="ARBA" id="ARBA00022840"/>
    </source>
</evidence>
<keyword evidence="23" id="KW-1185">Reference proteome</keyword>
<feature type="binding site" evidence="18">
    <location>
        <position position="179"/>
    </location>
    <ligand>
        <name>K(+)</name>
        <dbReference type="ChEBI" id="CHEBI:29103"/>
    </ligand>
</feature>
<comment type="function">
    <text evidence="18">Catalyzes the epimerization of the S- and R-forms of NAD(P)HX, a damaged form of NAD(P)H that is a result of enzymatic or heat-dependent hydration. This is a prerequisite for the S-specific NAD(P)H-hydrate dehydratase to allow the repair of both epimers of NAD(P)HX.</text>
</comment>
<dbReference type="PROSITE" id="PS51383">
    <property type="entry name" value="YJEF_C_3"/>
    <property type="match status" value="1"/>
</dbReference>
<comment type="catalytic activity">
    <reaction evidence="15 17 19">
        <text>(6S)-NADHX + ADP = AMP + phosphate + NADH + H(+)</text>
        <dbReference type="Rhea" id="RHEA:32223"/>
        <dbReference type="ChEBI" id="CHEBI:15378"/>
        <dbReference type="ChEBI" id="CHEBI:43474"/>
        <dbReference type="ChEBI" id="CHEBI:57945"/>
        <dbReference type="ChEBI" id="CHEBI:64074"/>
        <dbReference type="ChEBI" id="CHEBI:456215"/>
        <dbReference type="ChEBI" id="CHEBI:456216"/>
        <dbReference type="EC" id="4.2.1.136"/>
    </reaction>
</comment>
<dbReference type="AlphaFoldDB" id="A0A346Y3N3"/>
<dbReference type="EMBL" id="CP031165">
    <property type="protein sequence ID" value="AXV09080.1"/>
    <property type="molecule type" value="Genomic_DNA"/>
</dbReference>
<dbReference type="PANTHER" id="PTHR12592:SF0">
    <property type="entry name" value="ATP-DEPENDENT (S)-NAD(P)H-HYDRATE DEHYDRATASE"/>
    <property type="match status" value="1"/>
</dbReference>
<dbReference type="GO" id="GO:0005524">
    <property type="term" value="F:ATP binding"/>
    <property type="evidence" value="ECO:0007669"/>
    <property type="project" value="UniProtKB-UniRule"/>
</dbReference>
<dbReference type="EC" id="4.2.1.136" evidence="19"/>
<keyword evidence="13" id="KW-0511">Multifunctional enzyme</keyword>
<dbReference type="InterPro" id="IPR029056">
    <property type="entry name" value="Ribokinase-like"/>
</dbReference>
<dbReference type="Gene3D" id="3.40.50.10260">
    <property type="entry name" value="YjeF N-terminal domain"/>
    <property type="match status" value="1"/>
</dbReference>
<dbReference type="GO" id="GO:0046496">
    <property type="term" value="P:nicotinamide nucleotide metabolic process"/>
    <property type="evidence" value="ECO:0007669"/>
    <property type="project" value="UniProtKB-UniRule"/>
</dbReference>
<keyword evidence="6 17" id="KW-0547">Nucleotide-binding</keyword>
<evidence type="ECO:0000256" key="6">
    <source>
        <dbReference type="ARBA" id="ARBA00022741"/>
    </source>
</evidence>
<feature type="binding site" evidence="18">
    <location>
        <position position="64"/>
    </location>
    <ligand>
        <name>K(+)</name>
        <dbReference type="ChEBI" id="CHEBI:29103"/>
    </ligand>
</feature>
<proteinExistence type="inferred from homology"/>
<dbReference type="Proteomes" id="UP000264006">
    <property type="component" value="Chromosome"/>
</dbReference>
<comment type="catalytic activity">
    <reaction evidence="16 17 19">
        <text>(6S)-NADPHX + ADP = AMP + phosphate + NADPH + H(+)</text>
        <dbReference type="Rhea" id="RHEA:32235"/>
        <dbReference type="ChEBI" id="CHEBI:15378"/>
        <dbReference type="ChEBI" id="CHEBI:43474"/>
        <dbReference type="ChEBI" id="CHEBI:57783"/>
        <dbReference type="ChEBI" id="CHEBI:64076"/>
        <dbReference type="ChEBI" id="CHEBI:456215"/>
        <dbReference type="ChEBI" id="CHEBI:456216"/>
        <dbReference type="EC" id="4.2.1.136"/>
    </reaction>
</comment>
<comment type="similarity">
    <text evidence="3 19">In the N-terminal section; belongs to the NnrE/AIBP family.</text>
</comment>
<comment type="subunit">
    <text evidence="17">Homotetramer.</text>
</comment>
<evidence type="ECO:0000256" key="17">
    <source>
        <dbReference type="HAMAP-Rule" id="MF_01965"/>
    </source>
</evidence>
<dbReference type="OrthoDB" id="9806925at2"/>
<feature type="binding site" evidence="17">
    <location>
        <begin position="434"/>
        <end position="438"/>
    </location>
    <ligand>
        <name>AMP</name>
        <dbReference type="ChEBI" id="CHEBI:456215"/>
    </ligand>
</feature>
<gene>
    <name evidence="17" type="primary">nnrD</name>
    <name evidence="18" type="synonym">nnrE</name>
    <name evidence="22" type="ORF">DVS28_a4415</name>
</gene>
<evidence type="ECO:0000256" key="3">
    <source>
        <dbReference type="ARBA" id="ARBA00006001"/>
    </source>
</evidence>